<evidence type="ECO:0000259" key="2">
    <source>
        <dbReference type="Pfam" id="PF12969"/>
    </source>
</evidence>
<accession>A0A1M7CQ25</accession>
<dbReference type="Gene3D" id="2.60.120.1130">
    <property type="match status" value="1"/>
</dbReference>
<dbReference type="EMBL" id="FRAS01000019">
    <property type="protein sequence ID" value="SHL69411.1"/>
    <property type="molecule type" value="Genomic_DNA"/>
</dbReference>
<dbReference type="InterPro" id="IPR024618">
    <property type="entry name" value="DUF3857"/>
</dbReference>
<evidence type="ECO:0000313" key="3">
    <source>
        <dbReference type="EMBL" id="SHL69411.1"/>
    </source>
</evidence>
<keyword evidence="4" id="KW-1185">Reference proteome</keyword>
<dbReference type="AlphaFoldDB" id="A0A1M7CQ25"/>
<feature type="chain" id="PRO_5013223599" description="DUF3857 domain-containing protein" evidence="1">
    <location>
        <begin position="24"/>
        <end position="674"/>
    </location>
</feature>
<dbReference type="PROSITE" id="PS51257">
    <property type="entry name" value="PROKAR_LIPOPROTEIN"/>
    <property type="match status" value="1"/>
</dbReference>
<reference evidence="4" key="1">
    <citation type="submission" date="2016-11" db="EMBL/GenBank/DDBJ databases">
        <authorList>
            <person name="Varghese N."/>
            <person name="Submissions S."/>
        </authorList>
    </citation>
    <scope>NUCLEOTIDE SEQUENCE [LARGE SCALE GENOMIC DNA]</scope>
    <source>
        <strain evidence="4">DSM 18569</strain>
    </source>
</reference>
<evidence type="ECO:0000313" key="4">
    <source>
        <dbReference type="Proteomes" id="UP000183947"/>
    </source>
</evidence>
<dbReference type="OrthoDB" id="98874at2"/>
<dbReference type="Gene3D" id="2.60.40.3140">
    <property type="match status" value="1"/>
</dbReference>
<protein>
    <recommendedName>
        <fullName evidence="2">DUF3857 domain-containing protein</fullName>
    </recommendedName>
</protein>
<dbReference type="RefSeq" id="WP_084549113.1">
    <property type="nucleotide sequence ID" value="NZ_FRAS01000019.1"/>
</dbReference>
<dbReference type="Gene3D" id="3.10.620.30">
    <property type="match status" value="1"/>
</dbReference>
<name>A0A1M7CQ25_9BACT</name>
<feature type="signal peptide" evidence="1">
    <location>
        <begin position="1"/>
        <end position="23"/>
    </location>
</feature>
<proteinExistence type="predicted"/>
<feature type="domain" description="DUF3857" evidence="2">
    <location>
        <begin position="75"/>
        <end position="196"/>
    </location>
</feature>
<organism evidence="3 4">
    <name type="scientific">Hymenobacter psychrotolerans DSM 18569</name>
    <dbReference type="NCBI Taxonomy" id="1121959"/>
    <lineage>
        <taxon>Bacteria</taxon>
        <taxon>Pseudomonadati</taxon>
        <taxon>Bacteroidota</taxon>
        <taxon>Cytophagia</taxon>
        <taxon>Cytophagales</taxon>
        <taxon>Hymenobacteraceae</taxon>
        <taxon>Hymenobacter</taxon>
    </lineage>
</organism>
<sequence>MKGIRLQLSLLGLCLLLACAALAQKAPALPIRFGSVVPADFFGMPTATDTAASVAEYLCDYGTTKIVGGSAQFQAVFERTTRLRIHRKAGYRYATVKVPLYTSNGRYERFSNLKGYTYNLQDGRISQAKLNSEDLYREQLDKDHIQVSFTMPDVREGSILEFTYTITSDFIFNLQDWQFEHSIPVRWSEYRVTLPQFYAYKTIIRGHLPFAVKEELTVPYSTMVSASTGAYATPQQERISALALQLRWAMKDVPAFRAEPFLTTPHDYMRSVHFELAGTNFSGRNYEDLTGKWPTLWKMLEEDNEFGKALSSPAPLAAEAAALRLKYPEQKARAAAVLALVQSAAQYNNHAALFASQPLRRTVERRLGNAADINLLLVQTLRAAGLPATPLLLSTRSHGQMQTLVPAISQFNYVAAHILLPDNTDLLLDATEPELPAGMLPERCLNGQALLADAAGRWLTIRPAARHTELRTARLRLTEHGSLEGSLKLEYAGYAGLAARRQIRQGSSSDYLAGLQRQWPDWDASKPHLLLPDSIQHPVAVELALHMPSSTTQASQLYLALLSSLGTIPYTFRPEVRSYPVNLGMPHEYVSLVTLTLPKGTTVQEMPASLSLMLPEGSGRFQYSVSQPTPETVQMMARMQLNKAEYSPAEYAALRELHQRAAAKCAEMLVLSRK</sequence>
<gene>
    <name evidence="3" type="ORF">SAMN02746009_03204</name>
</gene>
<keyword evidence="1" id="KW-0732">Signal</keyword>
<dbReference type="Pfam" id="PF12969">
    <property type="entry name" value="DUF3857"/>
    <property type="match status" value="1"/>
</dbReference>
<dbReference type="STRING" id="1121959.SAMN02746009_03204"/>
<dbReference type="Proteomes" id="UP000183947">
    <property type="component" value="Unassembled WGS sequence"/>
</dbReference>
<evidence type="ECO:0000256" key="1">
    <source>
        <dbReference type="SAM" id="SignalP"/>
    </source>
</evidence>